<name>X0UWE0_9ZZZZ</name>
<dbReference type="AlphaFoldDB" id="X0UWE0"/>
<reference evidence="2" key="1">
    <citation type="journal article" date="2014" name="Front. Microbiol.">
        <title>High frequency of phylogenetically diverse reductive dehalogenase-homologous genes in deep subseafloor sedimentary metagenomes.</title>
        <authorList>
            <person name="Kawai M."/>
            <person name="Futagami T."/>
            <person name="Toyoda A."/>
            <person name="Takaki Y."/>
            <person name="Nishi S."/>
            <person name="Hori S."/>
            <person name="Arai W."/>
            <person name="Tsubouchi T."/>
            <person name="Morono Y."/>
            <person name="Uchiyama I."/>
            <person name="Ito T."/>
            <person name="Fujiyama A."/>
            <person name="Inagaki F."/>
            <person name="Takami H."/>
        </authorList>
    </citation>
    <scope>NUCLEOTIDE SEQUENCE</scope>
    <source>
        <strain evidence="2">Expedition CK06-06</strain>
    </source>
</reference>
<feature type="non-terminal residue" evidence="2">
    <location>
        <position position="1"/>
    </location>
</feature>
<organism evidence="2">
    <name type="scientific">marine sediment metagenome</name>
    <dbReference type="NCBI Taxonomy" id="412755"/>
    <lineage>
        <taxon>unclassified sequences</taxon>
        <taxon>metagenomes</taxon>
        <taxon>ecological metagenomes</taxon>
    </lineage>
</organism>
<feature type="compositionally biased region" description="Basic and acidic residues" evidence="1">
    <location>
        <begin position="1"/>
        <end position="11"/>
    </location>
</feature>
<evidence type="ECO:0000313" key="2">
    <source>
        <dbReference type="EMBL" id="GAG04628.1"/>
    </source>
</evidence>
<gene>
    <name evidence="2" type="ORF">S01H1_34562</name>
</gene>
<protein>
    <submittedName>
        <fullName evidence="2">Uncharacterized protein</fullName>
    </submittedName>
</protein>
<comment type="caution">
    <text evidence="2">The sequence shown here is derived from an EMBL/GenBank/DDBJ whole genome shotgun (WGS) entry which is preliminary data.</text>
</comment>
<feature type="region of interest" description="Disordered" evidence="1">
    <location>
        <begin position="1"/>
        <end position="29"/>
    </location>
</feature>
<evidence type="ECO:0000256" key="1">
    <source>
        <dbReference type="SAM" id="MobiDB-lite"/>
    </source>
</evidence>
<proteinExistence type="predicted"/>
<accession>X0UWE0</accession>
<dbReference type="EMBL" id="BARS01021527">
    <property type="protein sequence ID" value="GAG04628.1"/>
    <property type="molecule type" value="Genomic_DNA"/>
</dbReference>
<sequence length="29" mass="3148">TGKDPIFEKRQVNNGVPGAALNENKDHKA</sequence>